<sequence length="1647" mass="174211">MSKRHAYQRSGSMKSVMLLGLSVLLGLSGLPYGSGVRTASAAEAEVAAVLPFDRPAGLMAVEGSGSVTLSWTGVPGAAVYHVKRSLVNGGPYETVAGGLTSFSYTDSTVDNGTVYYYVVTASEADGTGESMISRQVKARPFPAAAGAPAKPAGLSAEAADGSVTLTWDPVPGAAGYTVQRAAAGSGSYETVVEGLTAAVHKDTAVVNGTGYDYRVLAVNTSGDSAPSDELTAVPARVITVAQDGSGDYATVQEAVYAIPAGNTARTVVYIEPGVYRERVTVASPLVSLVGAGRDLTKIVYNLSNATSPGSALNGATLSVTGNGFSASNLTVENDAPVSEGQALAVLVNADQSVFENVKLAGYQDTLYTGIPAASPRIGRHYFRNSVILGRTDFIYGPATAAVFDHVDAVSINAGDSGGYVTAAATKRAEEPGLVFLDSRLLKDSTAAGLHYLGRPWQDYPNVRYINTWMDEHIHPEGWTTMQVPPSYFGEYRSQGPGASPSTRLMSHQMSAEEANGFTIPRMFGGWDPSRRTALPKAMPQVTAVTAPAQPDGQNDTFTKPVVVSLPVSHNESGAFGVQYRVNGGEWTSYAAEFEVGTKGENTVDYRLLDESGTAGTLRTLSLRVDPDAPLRVPAFPGAEGGAMYATGGRGQSVYEVTTLADYNPAAKEPEAPIPGSLRDAVSQGNRTIVFRVSGTIQLKSELKISNNNLTIAGQTAPGGGIAISGYPVTIGGDNLIVRYLRFRAGVNQLGDTANVGGDNIIIDHCSFSWSSDETLSLKEHRNITVQWSLVSNSLNQSIHSKGSHGYGGIWGGTNVTYHHNLIVNHSSRNPRFDRQVDPDNFPTKIDYRNNVIYNWGGNSAYGGEQATGINMINNYYKPGPSTFDNVKTRIVNPSSQMAGAWFIEGNVIEGYPEHSADNWKQSVVPDFGMDALTRLTKPAVVPDAANPIGGPVATDSAETAYRKVLEQVGAVLPMRDSLDARIVTDVRKGTGKIVNTIASDGGLPVLAEAAAPADGDHDGMPDAWETAHGLNPGDASDANGDHTGDGFTNVEKYMNELAAASRPLNPEVEITNLAMHAQFLTGEDIVIEAGASDADGSVAKVEFYDGDRLLGEDAEAPYSFTWKQAAEGQHYVYAKAVDAGGTMTLSSAAIIHVNGPANAAPWISQDIGSTAIPGSASVSDAGIKVKGSGEIGAGGRDSLHFAYQPVQGNFEFTAQTAFASEIDNGLKVGLMVRESLDPASPAVMLALSMDPTYHGSHAVFLQRGAQGGGYEKQIVDGEQISAPYWFRLVREGGTVTGYVSQDGMNWGRIGSAAVPWAGEVYAGLAVDAAKSTSSSDYLAAALFTDVSFHRAPAFTLENPSAETVTVPKYAVHGTMTDAGRLTVQNNGASVSEPAELQAGEAFSVQVPLTEGENVITVSASTVEGDGGMVNTRTVTVTYNKLPTVIALEAPLPDVVLSPAYVLRARVNKDAAVTLLLNGTAVAEGKQVTQDTPFDVPLTLREGVNEITVSAVDIYGIGTTDTYTLTYQKDWGKGLFTVSQMTVTDLNGRPLRDWKQPQDAYVEASFHNNSAVEQSGVMVIGLYDKKDRLVRYVLMEQTVPGEAARTFRAVMSLPKRQDGDHLKAFVWKDLSGKQPVSKIRTAREEERK</sequence>
<dbReference type="InterPro" id="IPR011050">
    <property type="entry name" value="Pectin_lyase_fold/virulence"/>
</dbReference>
<accession>F8FFX6</accession>
<dbReference type="PROSITE" id="PS50853">
    <property type="entry name" value="FN3"/>
    <property type="match status" value="1"/>
</dbReference>
<evidence type="ECO:0000256" key="3">
    <source>
        <dbReference type="ARBA" id="ARBA00023085"/>
    </source>
</evidence>
<dbReference type="InterPro" id="IPR036116">
    <property type="entry name" value="FN3_sf"/>
</dbReference>
<keyword evidence="1" id="KW-0479">Metal-binding</keyword>
<feature type="domain" description="Fibronectin type-III" evidence="5">
    <location>
        <begin position="147"/>
        <end position="237"/>
    </location>
</feature>
<dbReference type="GO" id="GO:0042545">
    <property type="term" value="P:cell wall modification"/>
    <property type="evidence" value="ECO:0007669"/>
    <property type="project" value="InterPro"/>
</dbReference>
<evidence type="ECO:0000256" key="4">
    <source>
        <dbReference type="ARBA" id="ARBA00023180"/>
    </source>
</evidence>
<evidence type="ECO:0000256" key="2">
    <source>
        <dbReference type="ARBA" id="ARBA00022801"/>
    </source>
</evidence>
<proteinExistence type="predicted"/>
<dbReference type="InterPro" id="IPR013783">
    <property type="entry name" value="Ig-like_fold"/>
</dbReference>
<keyword evidence="4" id="KW-0325">Glycoprotein</keyword>
<evidence type="ECO:0000256" key="1">
    <source>
        <dbReference type="ARBA" id="ARBA00022723"/>
    </source>
</evidence>
<dbReference type="PATRIC" id="fig|1036673.3.peg.4333"/>
<dbReference type="InterPro" id="IPR012334">
    <property type="entry name" value="Pectin_lyas_fold"/>
</dbReference>
<evidence type="ECO:0000259" key="5">
    <source>
        <dbReference type="PROSITE" id="PS50853"/>
    </source>
</evidence>
<reference evidence="7" key="1">
    <citation type="submission" date="2011-06" db="EMBL/GenBank/DDBJ databases">
        <title>Complete genome sequence of Paenibacillus mucilaginosus KNP414.</title>
        <authorList>
            <person name="Wang J."/>
            <person name="Hu S."/>
            <person name="Hu X."/>
            <person name="Zhang B."/>
            <person name="Dong D."/>
            <person name="Zhang S."/>
            <person name="Zhao K."/>
            <person name="Wu D."/>
        </authorList>
    </citation>
    <scope>NUCLEOTIDE SEQUENCE [LARGE SCALE GENOMIC DNA]</scope>
    <source>
        <strain evidence="7">KNP414</strain>
    </source>
</reference>
<dbReference type="Proteomes" id="UP000006620">
    <property type="component" value="Chromosome"/>
</dbReference>
<evidence type="ECO:0000313" key="7">
    <source>
        <dbReference type="Proteomes" id="UP000006620"/>
    </source>
</evidence>
<dbReference type="PROSITE" id="PS00800">
    <property type="entry name" value="PECTINESTERASE_1"/>
    <property type="match status" value="1"/>
</dbReference>
<dbReference type="HOGENOM" id="CLU_242587_0_0_9"/>
<keyword evidence="2" id="KW-0378">Hydrolase</keyword>
<organism evidence="6 7">
    <name type="scientific">Paenibacillus mucilaginosus (strain KNP414)</name>
    <dbReference type="NCBI Taxonomy" id="1036673"/>
    <lineage>
        <taxon>Bacteria</taxon>
        <taxon>Bacillati</taxon>
        <taxon>Bacillota</taxon>
        <taxon>Bacilli</taxon>
        <taxon>Bacillales</taxon>
        <taxon>Paenibacillaceae</taxon>
        <taxon>Paenibacillus</taxon>
    </lineage>
</organism>
<dbReference type="GO" id="GO:0030599">
    <property type="term" value="F:pectinesterase activity"/>
    <property type="evidence" value="ECO:0007669"/>
    <property type="project" value="InterPro"/>
</dbReference>
<dbReference type="SMART" id="SM00060">
    <property type="entry name" value="FN3"/>
    <property type="match status" value="2"/>
</dbReference>
<dbReference type="InterPro" id="IPR052063">
    <property type="entry name" value="Polysaccharide_Lyase_1"/>
</dbReference>
<dbReference type="EMBL" id="CP002869">
    <property type="protein sequence ID" value="AEI43238.1"/>
    <property type="molecule type" value="Genomic_DNA"/>
</dbReference>
<dbReference type="GO" id="GO:0046872">
    <property type="term" value="F:metal ion binding"/>
    <property type="evidence" value="ECO:0007669"/>
    <property type="project" value="UniProtKB-KW"/>
</dbReference>
<dbReference type="InterPro" id="IPR018040">
    <property type="entry name" value="Pectinesterase_Tyr_AS"/>
</dbReference>
<reference evidence="6 7" key="2">
    <citation type="journal article" date="2013" name="Genome Announc.">
        <title>Genome Sequence of Growth-Improving Paenibacillus mucilaginosus Strain KNP414.</title>
        <authorList>
            <person name="Lu J.J."/>
            <person name="Wang J.F."/>
            <person name="Hu X.F."/>
        </authorList>
    </citation>
    <scope>NUCLEOTIDE SEQUENCE [LARGE SCALE GENOMIC DNA]</scope>
    <source>
        <strain evidence="6 7">KNP414</strain>
    </source>
</reference>
<dbReference type="KEGG" id="pms:KNP414_04708"/>
<dbReference type="CDD" id="cd00063">
    <property type="entry name" value="FN3"/>
    <property type="match status" value="1"/>
</dbReference>
<dbReference type="Gene3D" id="2.60.40.10">
    <property type="entry name" value="Immunoglobulins"/>
    <property type="match status" value="5"/>
</dbReference>
<dbReference type="InterPro" id="IPR000070">
    <property type="entry name" value="Pectinesterase_cat"/>
</dbReference>
<dbReference type="SUPFAM" id="SSF51126">
    <property type="entry name" value="Pectin lyase-like"/>
    <property type="match status" value="2"/>
</dbReference>
<gene>
    <name evidence="6" type="primary">plyC</name>
    <name evidence="6" type="ordered locus">KNP414_04708</name>
</gene>
<dbReference type="Pfam" id="PF01095">
    <property type="entry name" value="Pectinesterase"/>
    <property type="match status" value="1"/>
</dbReference>
<dbReference type="Pfam" id="PF17957">
    <property type="entry name" value="Big_7"/>
    <property type="match status" value="1"/>
</dbReference>
<dbReference type="SUPFAM" id="SSF49265">
    <property type="entry name" value="Fibronectin type III"/>
    <property type="match status" value="1"/>
</dbReference>
<protein>
    <submittedName>
        <fullName evidence="6">PlyC</fullName>
    </submittedName>
</protein>
<keyword evidence="3" id="KW-0063">Aspartyl esterase</keyword>
<name>F8FFX6_PAEMK</name>
<dbReference type="Gene3D" id="2.160.20.10">
    <property type="entry name" value="Single-stranded right-handed beta-helix, Pectin lyase-like"/>
    <property type="match status" value="2"/>
</dbReference>
<dbReference type="PANTHER" id="PTHR42970">
    <property type="entry name" value="PECTATE LYASE C-RELATED"/>
    <property type="match status" value="1"/>
</dbReference>
<dbReference type="PANTHER" id="PTHR42970:SF1">
    <property type="entry name" value="PECTATE LYASE C-RELATED"/>
    <property type="match status" value="1"/>
</dbReference>
<dbReference type="InterPro" id="IPR003961">
    <property type="entry name" value="FN3_dom"/>
</dbReference>
<dbReference type="RefSeq" id="WP_013918391.1">
    <property type="nucleotide sequence ID" value="NC_015690.1"/>
</dbReference>
<evidence type="ECO:0000313" key="6">
    <source>
        <dbReference type="EMBL" id="AEI43238.1"/>
    </source>
</evidence>
<dbReference type="Gene3D" id="2.60.120.200">
    <property type="match status" value="1"/>
</dbReference>